<dbReference type="InterPro" id="IPR011008">
    <property type="entry name" value="Dimeric_a/b-barrel"/>
</dbReference>
<evidence type="ECO:0000313" key="2">
    <source>
        <dbReference type="EMBL" id="GBQ06357.1"/>
    </source>
</evidence>
<gene>
    <name evidence="2" type="ORF">AA15669_0898</name>
</gene>
<comment type="caution">
    <text evidence="2">The sequence shown here is derived from an EMBL/GenBank/DDBJ whole genome shotgun (WGS) entry which is preliminary data.</text>
</comment>
<evidence type="ECO:0000313" key="3">
    <source>
        <dbReference type="Proteomes" id="UP001062901"/>
    </source>
</evidence>
<dbReference type="EMBL" id="BAQD01000011">
    <property type="protein sequence ID" value="GBQ06357.1"/>
    <property type="molecule type" value="Genomic_DNA"/>
</dbReference>
<organism evidence="2 3">
    <name type="scientific">Saccharibacter floricola DSM 15669</name>
    <dbReference type="NCBI Taxonomy" id="1123227"/>
    <lineage>
        <taxon>Bacteria</taxon>
        <taxon>Pseudomonadati</taxon>
        <taxon>Pseudomonadota</taxon>
        <taxon>Alphaproteobacteria</taxon>
        <taxon>Acetobacterales</taxon>
        <taxon>Acetobacteraceae</taxon>
        <taxon>Saccharibacter</taxon>
    </lineage>
</organism>
<keyword evidence="3" id="KW-1185">Reference proteome</keyword>
<dbReference type="Proteomes" id="UP001062901">
    <property type="component" value="Unassembled WGS sequence"/>
</dbReference>
<name>A0ABQ0NYM6_9PROT</name>
<sequence length="99" mass="11179">MTESVGVTAIVTFPESRHDEGLALFQRHLPMLRAYDGCQRFVVSHDIRARGVFTIHEEWVSETHLDVHLKDKAITTIFAEIDALGGQITNIFTKEVRAS</sequence>
<dbReference type="RefSeq" id="WP_018980612.1">
    <property type="nucleotide sequence ID" value="NZ_BAQD01000011.1"/>
</dbReference>
<evidence type="ECO:0000259" key="1">
    <source>
        <dbReference type="Pfam" id="PF03992"/>
    </source>
</evidence>
<dbReference type="SUPFAM" id="SSF54909">
    <property type="entry name" value="Dimeric alpha+beta barrel"/>
    <property type="match status" value="1"/>
</dbReference>
<proteinExistence type="predicted"/>
<feature type="domain" description="ABM" evidence="1">
    <location>
        <begin position="7"/>
        <end position="76"/>
    </location>
</feature>
<dbReference type="InterPro" id="IPR007138">
    <property type="entry name" value="ABM_dom"/>
</dbReference>
<dbReference type="Gene3D" id="3.30.70.100">
    <property type="match status" value="1"/>
</dbReference>
<reference evidence="2" key="1">
    <citation type="submission" date="2013-04" db="EMBL/GenBank/DDBJ databases">
        <title>The genome sequencing project of 58 acetic acid bacteria.</title>
        <authorList>
            <person name="Okamoto-Kainuma A."/>
            <person name="Ishikawa M."/>
            <person name="Umino S."/>
            <person name="Koizumi Y."/>
            <person name="Shiwa Y."/>
            <person name="Yoshikawa H."/>
            <person name="Matsutani M."/>
            <person name="Matsushita K."/>
        </authorList>
    </citation>
    <scope>NUCLEOTIDE SEQUENCE</scope>
    <source>
        <strain evidence="2">DSM 15669</strain>
    </source>
</reference>
<protein>
    <recommendedName>
        <fullName evidence="1">ABM domain-containing protein</fullName>
    </recommendedName>
</protein>
<accession>A0ABQ0NYM6</accession>
<dbReference type="Pfam" id="PF03992">
    <property type="entry name" value="ABM"/>
    <property type="match status" value="1"/>
</dbReference>